<keyword evidence="2" id="KW-0472">Membrane</keyword>
<comment type="caution">
    <text evidence="3">The sequence shown here is derived from an EMBL/GenBank/DDBJ whole genome shotgun (WGS) entry which is preliminary data.</text>
</comment>
<organism evidence="3 4">
    <name type="scientific">Leuconostoc mesenteroides</name>
    <dbReference type="NCBI Taxonomy" id="1245"/>
    <lineage>
        <taxon>Bacteria</taxon>
        <taxon>Bacillati</taxon>
        <taxon>Bacillota</taxon>
        <taxon>Bacilli</taxon>
        <taxon>Lactobacillales</taxon>
        <taxon>Lactobacillaceae</taxon>
        <taxon>Leuconostoc</taxon>
    </lineage>
</organism>
<dbReference type="RefSeq" id="WP_011679915.1">
    <property type="nucleotide sequence ID" value="NZ_BCMP01000027.1"/>
</dbReference>
<dbReference type="GeneID" id="29577754"/>
<evidence type="ECO:0008006" key="5">
    <source>
        <dbReference type="Google" id="ProtNLM"/>
    </source>
</evidence>
<dbReference type="OMA" id="VIYARQT"/>
<feature type="region of interest" description="Disordered" evidence="1">
    <location>
        <begin position="68"/>
        <end position="88"/>
    </location>
</feature>
<dbReference type="Proteomes" id="UP000469952">
    <property type="component" value="Unassembled WGS sequence"/>
</dbReference>
<reference evidence="3 4" key="1">
    <citation type="submission" date="2019-10" db="EMBL/GenBank/DDBJ databases">
        <title>WGS of Leuconostoc mesenteroides.</title>
        <authorList>
            <person name="Melo Bolivar J."/>
            <person name="Marino-Ramirez L."/>
            <person name="Villamil Diaz L.M."/>
        </authorList>
    </citation>
    <scope>NUCLEOTIDE SEQUENCE [LARGE SCALE GENOMIC DNA]</scope>
    <source>
        <strain evidence="3 4">M11</strain>
    </source>
</reference>
<proteinExistence type="predicted"/>
<sequence length="211" mass="23556">MIFLFIILFLLSILLVSFTIQNKQRYGTFLVPLIFSILCIGGTIFFGFQLPSAIQKIQKNNDAQVNSNKLTKSQQAHSQSNLENGSTTVISDATTKQQQEQLKLKEQELTQKLDTAYSKIGDVTFNTDAKTFQLKLYTDSDLSKSVAQIETDPSLAEEAHWSNFTDSLLKTSKNIKKSFKTGYTFELMGVNDSNKVLFAAKDGAEISSITK</sequence>
<accession>A0A222YCA0</accession>
<gene>
    <name evidence="3" type="ORF">GFV13_06575</name>
</gene>
<protein>
    <recommendedName>
        <fullName evidence="5">DUF308 domain-containing protein</fullName>
    </recommendedName>
</protein>
<name>A0A222YCA0_LEUME</name>
<feature type="transmembrane region" description="Helical" evidence="2">
    <location>
        <begin position="29"/>
        <end position="50"/>
    </location>
</feature>
<keyword evidence="2" id="KW-0812">Transmembrane</keyword>
<dbReference type="OrthoDB" id="2249663at2"/>
<keyword evidence="2" id="KW-1133">Transmembrane helix</keyword>
<evidence type="ECO:0000256" key="1">
    <source>
        <dbReference type="SAM" id="MobiDB-lite"/>
    </source>
</evidence>
<dbReference type="AlphaFoldDB" id="A0A222YCA0"/>
<dbReference type="EMBL" id="WIPA01000008">
    <property type="protein sequence ID" value="MQR26937.1"/>
    <property type="molecule type" value="Genomic_DNA"/>
</dbReference>
<evidence type="ECO:0000313" key="3">
    <source>
        <dbReference type="EMBL" id="MQR26937.1"/>
    </source>
</evidence>
<dbReference type="STRING" id="1245.ARA02_05470"/>
<evidence type="ECO:0000256" key="2">
    <source>
        <dbReference type="SAM" id="Phobius"/>
    </source>
</evidence>
<evidence type="ECO:0000313" key="4">
    <source>
        <dbReference type="Proteomes" id="UP000469952"/>
    </source>
</evidence>